<evidence type="ECO:0000256" key="2">
    <source>
        <dbReference type="SAM" id="SignalP"/>
    </source>
</evidence>
<evidence type="ECO:0000313" key="4">
    <source>
        <dbReference type="Proteomes" id="UP000308652"/>
    </source>
</evidence>
<feature type="compositionally biased region" description="Low complexity" evidence="1">
    <location>
        <begin position="115"/>
        <end position="183"/>
    </location>
</feature>
<name>A0A5C3M4Y2_9AGAR</name>
<dbReference type="PANTHER" id="PTHR37487">
    <property type="entry name" value="CHROMOSOME 1, WHOLE GENOME SHOTGUN SEQUENCE"/>
    <property type="match status" value="1"/>
</dbReference>
<protein>
    <recommendedName>
        <fullName evidence="5">Ser-Thr-rich glycosyl-phosphatidyl-inositol-anchored membrane family-domain-containing protein</fullName>
    </recommendedName>
</protein>
<dbReference type="EMBL" id="ML213597">
    <property type="protein sequence ID" value="TFK40370.1"/>
    <property type="molecule type" value="Genomic_DNA"/>
</dbReference>
<proteinExistence type="predicted"/>
<reference evidence="3 4" key="1">
    <citation type="journal article" date="2019" name="Nat. Ecol. Evol.">
        <title>Megaphylogeny resolves global patterns of mushroom evolution.</title>
        <authorList>
            <person name="Varga T."/>
            <person name="Krizsan K."/>
            <person name="Foldi C."/>
            <person name="Dima B."/>
            <person name="Sanchez-Garcia M."/>
            <person name="Sanchez-Ramirez S."/>
            <person name="Szollosi G.J."/>
            <person name="Szarkandi J.G."/>
            <person name="Papp V."/>
            <person name="Albert L."/>
            <person name="Andreopoulos W."/>
            <person name="Angelini C."/>
            <person name="Antonin V."/>
            <person name="Barry K.W."/>
            <person name="Bougher N.L."/>
            <person name="Buchanan P."/>
            <person name="Buyck B."/>
            <person name="Bense V."/>
            <person name="Catcheside P."/>
            <person name="Chovatia M."/>
            <person name="Cooper J."/>
            <person name="Damon W."/>
            <person name="Desjardin D."/>
            <person name="Finy P."/>
            <person name="Geml J."/>
            <person name="Haridas S."/>
            <person name="Hughes K."/>
            <person name="Justo A."/>
            <person name="Karasinski D."/>
            <person name="Kautmanova I."/>
            <person name="Kiss B."/>
            <person name="Kocsube S."/>
            <person name="Kotiranta H."/>
            <person name="LaButti K.M."/>
            <person name="Lechner B.E."/>
            <person name="Liimatainen K."/>
            <person name="Lipzen A."/>
            <person name="Lukacs Z."/>
            <person name="Mihaltcheva S."/>
            <person name="Morgado L.N."/>
            <person name="Niskanen T."/>
            <person name="Noordeloos M.E."/>
            <person name="Ohm R.A."/>
            <person name="Ortiz-Santana B."/>
            <person name="Ovrebo C."/>
            <person name="Racz N."/>
            <person name="Riley R."/>
            <person name="Savchenko A."/>
            <person name="Shiryaev A."/>
            <person name="Soop K."/>
            <person name="Spirin V."/>
            <person name="Szebenyi C."/>
            <person name="Tomsovsky M."/>
            <person name="Tulloss R.E."/>
            <person name="Uehling J."/>
            <person name="Grigoriev I.V."/>
            <person name="Vagvolgyi C."/>
            <person name="Papp T."/>
            <person name="Martin F.M."/>
            <person name="Miettinen O."/>
            <person name="Hibbett D.S."/>
            <person name="Nagy L.G."/>
        </authorList>
    </citation>
    <scope>NUCLEOTIDE SEQUENCE [LARGE SCALE GENOMIC DNA]</scope>
    <source>
        <strain evidence="3 4">CBS 166.37</strain>
    </source>
</reference>
<feature type="compositionally biased region" description="Polar residues" evidence="1">
    <location>
        <begin position="97"/>
        <end position="114"/>
    </location>
</feature>
<feature type="signal peptide" evidence="2">
    <location>
        <begin position="1"/>
        <end position="17"/>
    </location>
</feature>
<feature type="chain" id="PRO_5022806125" description="Ser-Thr-rich glycosyl-phosphatidyl-inositol-anchored membrane family-domain-containing protein" evidence="2">
    <location>
        <begin position="18"/>
        <end position="214"/>
    </location>
</feature>
<sequence>MKSTIFSAVLFAAGAFAQSFSINTPIGAVVCQPLLISWIGGTGPYFLSILPGNQPGAAALVDLGRQDGNSVTWTVNVAAGTSLGLTIRDSSGATAQSAAFTPNAGTDTSCVGQNPSSAGGSSSSGTTPSSSASSSSGSSSTVIPVPSSSAPPSTVGTTSAGTTPSTTSSRATSSSGSSAASSSSAAATGNAAVGNLAQAGVAGVVGAAIVALLA</sequence>
<evidence type="ECO:0000256" key="1">
    <source>
        <dbReference type="SAM" id="MobiDB-lite"/>
    </source>
</evidence>
<dbReference type="STRING" id="68775.A0A5C3M4Y2"/>
<dbReference type="OrthoDB" id="3362246at2759"/>
<evidence type="ECO:0008006" key="5">
    <source>
        <dbReference type="Google" id="ProtNLM"/>
    </source>
</evidence>
<feature type="region of interest" description="Disordered" evidence="1">
    <location>
        <begin position="97"/>
        <end position="183"/>
    </location>
</feature>
<accession>A0A5C3M4Y2</accession>
<dbReference type="AlphaFoldDB" id="A0A5C3M4Y2"/>
<organism evidence="3 4">
    <name type="scientific">Crucibulum laeve</name>
    <dbReference type="NCBI Taxonomy" id="68775"/>
    <lineage>
        <taxon>Eukaryota</taxon>
        <taxon>Fungi</taxon>
        <taxon>Dikarya</taxon>
        <taxon>Basidiomycota</taxon>
        <taxon>Agaricomycotina</taxon>
        <taxon>Agaricomycetes</taxon>
        <taxon>Agaricomycetidae</taxon>
        <taxon>Agaricales</taxon>
        <taxon>Agaricineae</taxon>
        <taxon>Nidulariaceae</taxon>
        <taxon>Crucibulum</taxon>
    </lineage>
</organism>
<evidence type="ECO:0000313" key="3">
    <source>
        <dbReference type="EMBL" id="TFK40370.1"/>
    </source>
</evidence>
<gene>
    <name evidence="3" type="ORF">BDQ12DRAFT_772610</name>
</gene>
<keyword evidence="2" id="KW-0732">Signal</keyword>
<dbReference type="PANTHER" id="PTHR37487:SF2">
    <property type="entry name" value="EXPRESSED PROTEIN"/>
    <property type="match status" value="1"/>
</dbReference>
<keyword evidence="4" id="KW-1185">Reference proteome</keyword>
<dbReference type="Proteomes" id="UP000308652">
    <property type="component" value="Unassembled WGS sequence"/>
</dbReference>